<feature type="domain" description="LysM" evidence="1">
    <location>
        <begin position="68"/>
        <end position="112"/>
    </location>
</feature>
<feature type="domain" description="LysM" evidence="1">
    <location>
        <begin position="9"/>
        <end position="57"/>
    </location>
</feature>
<dbReference type="PROSITE" id="PS51782">
    <property type="entry name" value="LYSM"/>
    <property type="match status" value="3"/>
</dbReference>
<proteinExistence type="predicted"/>
<name>A0A916NQ57_9BACL</name>
<dbReference type="AlphaFoldDB" id="A0A916NQ57"/>
<comment type="caution">
    <text evidence="2">The sequence shown here is derived from an EMBL/GenBank/DDBJ whole genome shotgun (WGS) entry which is preliminary data.</text>
</comment>
<dbReference type="PANTHER" id="PTHR33734:SF22">
    <property type="entry name" value="MEMBRANE-BOUND LYTIC MUREIN TRANSGLYCOSYLASE D"/>
    <property type="match status" value="1"/>
</dbReference>
<dbReference type="GO" id="GO:0008932">
    <property type="term" value="F:lytic endotransglycosylase activity"/>
    <property type="evidence" value="ECO:0007669"/>
    <property type="project" value="TreeGrafter"/>
</dbReference>
<dbReference type="CDD" id="cd00118">
    <property type="entry name" value="LysM"/>
    <property type="match status" value="3"/>
</dbReference>
<evidence type="ECO:0000313" key="3">
    <source>
        <dbReference type="Proteomes" id="UP000693672"/>
    </source>
</evidence>
<accession>A0A916NQ57</accession>
<dbReference type="RefSeq" id="WP_218092920.1">
    <property type="nucleotide sequence ID" value="NZ_CAJVAS010000012.1"/>
</dbReference>
<dbReference type="Pfam" id="PF10648">
    <property type="entry name" value="Gmad2"/>
    <property type="match status" value="1"/>
</dbReference>
<gene>
    <name evidence="2" type="ORF">PAESOLCIP111_03168</name>
</gene>
<evidence type="ECO:0000259" key="1">
    <source>
        <dbReference type="PROSITE" id="PS51782"/>
    </source>
</evidence>
<keyword evidence="3" id="KW-1185">Reference proteome</keyword>
<dbReference type="SMART" id="SM00257">
    <property type="entry name" value="LysM"/>
    <property type="match status" value="3"/>
</dbReference>
<dbReference type="PANTHER" id="PTHR33734">
    <property type="entry name" value="LYSM DOMAIN-CONTAINING GPI-ANCHORED PROTEIN 2"/>
    <property type="match status" value="1"/>
</dbReference>
<evidence type="ECO:0000313" key="2">
    <source>
        <dbReference type="EMBL" id="CAG7630105.1"/>
    </source>
</evidence>
<reference evidence="2" key="1">
    <citation type="submission" date="2021-06" db="EMBL/GenBank/DDBJ databases">
        <authorList>
            <person name="Criscuolo A."/>
        </authorList>
    </citation>
    <scope>NUCLEOTIDE SEQUENCE</scope>
    <source>
        <strain evidence="2">CIP111600</strain>
    </source>
</reference>
<dbReference type="Pfam" id="PF01476">
    <property type="entry name" value="LysM"/>
    <property type="match status" value="3"/>
</dbReference>
<feature type="domain" description="LysM" evidence="1">
    <location>
        <begin position="115"/>
        <end position="163"/>
    </location>
</feature>
<organism evidence="2 3">
    <name type="scientific">Paenibacillus solanacearum</name>
    <dbReference type="NCBI Taxonomy" id="2048548"/>
    <lineage>
        <taxon>Bacteria</taxon>
        <taxon>Bacillati</taxon>
        <taxon>Bacillota</taxon>
        <taxon>Bacilli</taxon>
        <taxon>Bacillales</taxon>
        <taxon>Paenibacillaceae</taxon>
        <taxon>Paenibacillus</taxon>
    </lineage>
</organism>
<dbReference type="InterPro" id="IPR018392">
    <property type="entry name" value="LysM"/>
</dbReference>
<dbReference type="InterPro" id="IPR018911">
    <property type="entry name" value="Gmad2_Ig-like_dom"/>
</dbReference>
<protein>
    <recommendedName>
        <fullName evidence="1">LysM domain-containing protein</fullName>
    </recommendedName>
</protein>
<dbReference type="EMBL" id="CAJVAS010000012">
    <property type="protein sequence ID" value="CAG7630105.1"/>
    <property type="molecule type" value="Genomic_DNA"/>
</dbReference>
<dbReference type="Proteomes" id="UP000693672">
    <property type="component" value="Unassembled WGS sequence"/>
</dbReference>
<sequence>MPISPGTHLLYTVHPNDTLHSIAVRLGTNVPSLVQINALYPPVADPNRIFPGQALLARLPGMAEQSAVLYQVQPGDTLYRIADRFSVSADMLAGVNQLQQPDLLRVGQLLYIAAFAYEAEPGDSLYRISRRFGIPMSAWIRANRSRPALSSLDVLYPGFHLVAPLPSSTNIVVFEPLPGTRVSQGQRLSGSARAFEATIHYQIRDAMDSPVTGERTATAAQGAPAFGAFVVQISFDQAPSTPNGVLMVYTRSARDGSMQDLVDVPVIF</sequence>